<evidence type="ECO:0000313" key="5">
    <source>
        <dbReference type="Proteomes" id="UP000054481"/>
    </source>
</evidence>
<dbReference type="AlphaFoldDB" id="A0A0F7ZJ20"/>
<dbReference type="OrthoDB" id="1421156at2759"/>
<evidence type="ECO:0000313" key="4">
    <source>
        <dbReference type="EMBL" id="KJZ69155.1"/>
    </source>
</evidence>
<dbReference type="EMBL" id="KQ030756">
    <property type="protein sequence ID" value="KJZ69155.1"/>
    <property type="molecule type" value="Genomic_DNA"/>
</dbReference>
<dbReference type="InterPro" id="IPR007527">
    <property type="entry name" value="Znf_SWIM"/>
</dbReference>
<feature type="region of interest" description="Disordered" evidence="2">
    <location>
        <begin position="122"/>
        <end position="161"/>
    </location>
</feature>
<proteinExistence type="predicted"/>
<keyword evidence="1" id="KW-0862">Zinc</keyword>
<evidence type="ECO:0000256" key="2">
    <source>
        <dbReference type="SAM" id="MobiDB-lite"/>
    </source>
</evidence>
<name>A0A0F7ZJ20_9HYPO</name>
<evidence type="ECO:0000259" key="3">
    <source>
        <dbReference type="PROSITE" id="PS50966"/>
    </source>
</evidence>
<protein>
    <recommendedName>
        <fullName evidence="3">SWIM-type domain-containing protein</fullName>
    </recommendedName>
</protein>
<dbReference type="PROSITE" id="PS50966">
    <property type="entry name" value="ZF_SWIM"/>
    <property type="match status" value="1"/>
</dbReference>
<organism evidence="4 5">
    <name type="scientific">Hirsutella minnesotensis 3608</name>
    <dbReference type="NCBI Taxonomy" id="1043627"/>
    <lineage>
        <taxon>Eukaryota</taxon>
        <taxon>Fungi</taxon>
        <taxon>Dikarya</taxon>
        <taxon>Ascomycota</taxon>
        <taxon>Pezizomycotina</taxon>
        <taxon>Sordariomycetes</taxon>
        <taxon>Hypocreomycetidae</taxon>
        <taxon>Hypocreales</taxon>
        <taxon>Ophiocordycipitaceae</taxon>
        <taxon>Hirsutella</taxon>
    </lineage>
</organism>
<feature type="domain" description="SWIM-type" evidence="3">
    <location>
        <begin position="62"/>
        <end position="99"/>
    </location>
</feature>
<dbReference type="GO" id="GO:0008270">
    <property type="term" value="F:zinc ion binding"/>
    <property type="evidence" value="ECO:0007669"/>
    <property type="project" value="UniProtKB-KW"/>
</dbReference>
<accession>A0A0F7ZJ20</accession>
<keyword evidence="5" id="KW-1185">Reference proteome</keyword>
<sequence>MKVTWFFPHSLHRFWVDQEASVVTADINASGKVPTATFQRLYELIREHVTPSAMKLMLKEQRSLDKDLSKSPPGPCHCSLFTAYGIPCRHVIHTTLYVKGCIELEEIDPYWRQARRRFDVNDHDQGSQVIAPYEPLTKKSKGRPRDDGPPGRAKKTKRRQTTADLLAQIESDETVRHMQPQPSTAPAALAMTTTKNSTTNMGLVRLEQKPDIYEPGTEMPRASHRSITALEDDPGDVELEEIPAWMDDEGDVDPELEDAMDECKTHNHNRTESEERGPMMGLLISDELFQCCKMTLLYPHEAVQPRALMQNIQPSQYTESSSRPLQSSTSGA</sequence>
<keyword evidence="1" id="KW-0479">Metal-binding</keyword>
<reference evidence="4 5" key="1">
    <citation type="journal article" date="2014" name="Genome Biol. Evol.">
        <title>Comparative genomics and transcriptomics analyses reveal divergent lifestyle features of nematode endoparasitic fungus Hirsutella minnesotensis.</title>
        <authorList>
            <person name="Lai Y."/>
            <person name="Liu K."/>
            <person name="Zhang X."/>
            <person name="Zhang X."/>
            <person name="Li K."/>
            <person name="Wang N."/>
            <person name="Shu C."/>
            <person name="Wu Y."/>
            <person name="Wang C."/>
            <person name="Bushley K.E."/>
            <person name="Xiang M."/>
            <person name="Liu X."/>
        </authorList>
    </citation>
    <scope>NUCLEOTIDE SEQUENCE [LARGE SCALE GENOMIC DNA]</scope>
    <source>
        <strain evidence="4 5">3608</strain>
    </source>
</reference>
<evidence type="ECO:0000256" key="1">
    <source>
        <dbReference type="PROSITE-ProRule" id="PRU00325"/>
    </source>
</evidence>
<keyword evidence="1" id="KW-0863">Zinc-finger</keyword>
<gene>
    <name evidence="4" type="ORF">HIM_11456</name>
</gene>
<dbReference type="Proteomes" id="UP000054481">
    <property type="component" value="Unassembled WGS sequence"/>
</dbReference>